<evidence type="ECO:0000313" key="7">
    <source>
        <dbReference type="Proteomes" id="UP000249590"/>
    </source>
</evidence>
<keyword evidence="4" id="KW-0560">Oxidoreductase</keyword>
<accession>A0A8B2NSD0</accession>
<dbReference type="InterPro" id="IPR020843">
    <property type="entry name" value="ER"/>
</dbReference>
<comment type="cofactor">
    <cofactor evidence="1">
        <name>Zn(2+)</name>
        <dbReference type="ChEBI" id="CHEBI:29105"/>
    </cofactor>
</comment>
<dbReference type="InterPro" id="IPR031640">
    <property type="entry name" value="Glu_dehyd_C"/>
</dbReference>
<evidence type="ECO:0000256" key="3">
    <source>
        <dbReference type="ARBA" id="ARBA00022833"/>
    </source>
</evidence>
<dbReference type="Gene3D" id="3.40.50.720">
    <property type="entry name" value="NAD(P)-binding Rossmann-like Domain"/>
    <property type="match status" value="1"/>
</dbReference>
<dbReference type="Proteomes" id="UP000249590">
    <property type="component" value="Unassembled WGS sequence"/>
</dbReference>
<dbReference type="InterPro" id="IPR002328">
    <property type="entry name" value="ADH_Zn_CS"/>
</dbReference>
<dbReference type="GO" id="GO:0008270">
    <property type="term" value="F:zinc ion binding"/>
    <property type="evidence" value="ECO:0007669"/>
    <property type="project" value="InterPro"/>
</dbReference>
<dbReference type="Gene3D" id="3.90.180.10">
    <property type="entry name" value="Medium-chain alcohol dehydrogenases, catalytic domain"/>
    <property type="match status" value="1"/>
</dbReference>
<dbReference type="GO" id="GO:0016616">
    <property type="term" value="F:oxidoreductase activity, acting on the CH-OH group of donors, NAD or NADP as acceptor"/>
    <property type="evidence" value="ECO:0007669"/>
    <property type="project" value="UniProtKB-ARBA"/>
</dbReference>
<dbReference type="InterPro" id="IPR011032">
    <property type="entry name" value="GroES-like_sf"/>
</dbReference>
<reference evidence="6 7" key="1">
    <citation type="submission" date="2018-05" db="EMBL/GenBank/DDBJ databases">
        <title>Acuticoccus sediminis sp. nov., isolated from deep-sea sediment of Indian Ocean.</title>
        <authorList>
            <person name="Liu X."/>
            <person name="Lai Q."/>
            <person name="Du Y."/>
            <person name="Sun F."/>
            <person name="Zhang X."/>
            <person name="Wang S."/>
            <person name="Shao Z."/>
        </authorList>
    </citation>
    <scope>NUCLEOTIDE SEQUENCE [LARGE SCALE GENOMIC DNA]</scope>
    <source>
        <strain evidence="6 7">PTG4-2</strain>
    </source>
</reference>
<sequence length="351" mass="36511">MLALRKVKPEAGAALVETELAAPGPGPGEVDVVVRAAGLCGSDLHAFAWDPGYAFMTDYLPVTIGHEFAGVVAAAGADVDAFAPGDRVVCWPTVVCGRCAGCRDGRPSACEARRIVGLHRDGGFAERVRVPAGTLRHVPPTLSFERAALCEPLSIAVNAVDLARLAPGDRVAVLGPGPIGAAAAFVARQRGARVLLIGLDDAARLALARTVADVATADLRETTLGAAVDAAFGGRCDRVIEATGAPVSVEEGLAALRPEGILVAAGIHAAACRIDLARFVREKKQLVGAHDTTEDAFAEALTMLTAHGDRLERLITHRLPLSRALEGFALARSRGAMKVMLHPEETEGTIQ</sequence>
<evidence type="ECO:0000256" key="4">
    <source>
        <dbReference type="ARBA" id="ARBA00023002"/>
    </source>
</evidence>
<dbReference type="InterPro" id="IPR013154">
    <property type="entry name" value="ADH-like_N"/>
</dbReference>
<dbReference type="PANTHER" id="PTHR43401:SF2">
    <property type="entry name" value="L-THREONINE 3-DEHYDROGENASE"/>
    <property type="match status" value="1"/>
</dbReference>
<keyword evidence="3" id="KW-0862">Zinc</keyword>
<dbReference type="InterPro" id="IPR036291">
    <property type="entry name" value="NAD(P)-bd_dom_sf"/>
</dbReference>
<protein>
    <submittedName>
        <fullName evidence="6">Sorbitol dehydrogenase</fullName>
    </submittedName>
</protein>
<dbReference type="OrthoDB" id="9809185at2"/>
<name>A0A8B2NSD0_9HYPH</name>
<dbReference type="AlphaFoldDB" id="A0A8B2NSD0"/>
<keyword evidence="7" id="KW-1185">Reference proteome</keyword>
<dbReference type="PANTHER" id="PTHR43401">
    <property type="entry name" value="L-THREONINE 3-DEHYDROGENASE"/>
    <property type="match status" value="1"/>
</dbReference>
<dbReference type="SMART" id="SM00829">
    <property type="entry name" value="PKS_ER"/>
    <property type="match status" value="1"/>
</dbReference>
<evidence type="ECO:0000256" key="1">
    <source>
        <dbReference type="ARBA" id="ARBA00001947"/>
    </source>
</evidence>
<evidence type="ECO:0000313" key="6">
    <source>
        <dbReference type="EMBL" id="RAI01821.1"/>
    </source>
</evidence>
<dbReference type="PROSITE" id="PS00059">
    <property type="entry name" value="ADH_ZINC"/>
    <property type="match status" value="1"/>
</dbReference>
<dbReference type="RefSeq" id="WP_111344976.1">
    <property type="nucleotide sequence ID" value="NZ_JAIWKD010000002.1"/>
</dbReference>
<proteinExistence type="predicted"/>
<keyword evidence="2" id="KW-0479">Metal-binding</keyword>
<dbReference type="SUPFAM" id="SSF50129">
    <property type="entry name" value="GroES-like"/>
    <property type="match status" value="1"/>
</dbReference>
<comment type="caution">
    <text evidence="6">The sequence shown here is derived from an EMBL/GenBank/DDBJ whole genome shotgun (WGS) entry which is preliminary data.</text>
</comment>
<organism evidence="6 7">
    <name type="scientific">Acuticoccus sediminis</name>
    <dbReference type="NCBI Taxonomy" id="2184697"/>
    <lineage>
        <taxon>Bacteria</taxon>
        <taxon>Pseudomonadati</taxon>
        <taxon>Pseudomonadota</taxon>
        <taxon>Alphaproteobacteria</taxon>
        <taxon>Hyphomicrobiales</taxon>
        <taxon>Amorphaceae</taxon>
        <taxon>Acuticoccus</taxon>
    </lineage>
</organism>
<dbReference type="Pfam" id="PF08240">
    <property type="entry name" value="ADH_N"/>
    <property type="match status" value="1"/>
</dbReference>
<feature type="domain" description="Enoyl reductase (ER)" evidence="5">
    <location>
        <begin position="12"/>
        <end position="341"/>
    </location>
</feature>
<dbReference type="InterPro" id="IPR050129">
    <property type="entry name" value="Zn_alcohol_dh"/>
</dbReference>
<dbReference type="Pfam" id="PF16912">
    <property type="entry name" value="Glu_dehyd_C"/>
    <property type="match status" value="1"/>
</dbReference>
<dbReference type="SUPFAM" id="SSF51735">
    <property type="entry name" value="NAD(P)-binding Rossmann-fold domains"/>
    <property type="match status" value="1"/>
</dbReference>
<dbReference type="EMBL" id="QHHQ01000002">
    <property type="protein sequence ID" value="RAI01821.1"/>
    <property type="molecule type" value="Genomic_DNA"/>
</dbReference>
<evidence type="ECO:0000259" key="5">
    <source>
        <dbReference type="SMART" id="SM00829"/>
    </source>
</evidence>
<evidence type="ECO:0000256" key="2">
    <source>
        <dbReference type="ARBA" id="ARBA00022723"/>
    </source>
</evidence>
<gene>
    <name evidence="6" type="ORF">DLJ53_10470</name>
</gene>